<feature type="region of interest" description="Disordered" evidence="1">
    <location>
        <begin position="1541"/>
        <end position="1564"/>
    </location>
</feature>
<dbReference type="InterPro" id="IPR029473">
    <property type="entry name" value="MOR2-PAG1_mid"/>
</dbReference>
<dbReference type="GO" id="GO:0000902">
    <property type="term" value="P:cell morphogenesis"/>
    <property type="evidence" value="ECO:0007669"/>
    <property type="project" value="InterPro"/>
</dbReference>
<sequence>MASKRTTTELLRRKSDPGSCKLANEAVVAAELPWGALKVVSNMAIDFGVLPAKFSAQSLLLELFGILERKIQHVSQADEMDKLLNKSLRKGEDPYFDNLLRTLSNISETCLPSILTAVIRWYENQQKIFMNDAKDERDQTMKRFLAAGYLFCILLIELLPQVQFHPTECESSVSYLLNLSFQQVAYREPSYFGANYNNSLVVSEIFAEVIGVLSQSHFRLVQKTFFSILNELRKETPLTSSNLRQIISLLMGMKFFRIKTNQVSDLEAGVNFLDELGSYYLEVDLKQKDLKHAIAGLLVEILLPVAAQIKTEANVPSLIAFVDKMYSPTYDLINKKQHKMAAYPLLTCLLCISQSKFFLSNWVQFLNTTLANLKNRDSKVSRVALESLYRLIWVYIIRNNCEGNTATRSRLESICSSLFPRGNRNVIPREAPLNIFVKIIHFIAQQKLDFAFKEIIFDLLGCNRASKSVSIYPERMNIGIRALMVIADGLQQKEGPPGMPRSIGPVASGTIQRVKKTYISRPLTADIARAIGLEQYYLPCRKAFDSILRTLDIQVGRSLMLTASQTRGKEPSELIVGDVKPKLDLFRTCIAAIPRLLPDPMSHHDLFDLLTRMSVHMDMELQQTVYQTIQNLISECPEWREDIIQTYLNFLTNQIQDTFPVLLESSVRFLYQLICAWKSAAQFEKKREQQNIQQQQQQPTVSITKPNNNISAANLHRTSYPLGNANQEGRSPIQGHTSGAYSDGGSPGTRYPFSPVYNNVSAHVLHCVEGFALVLLCQLKTHTKKLAIGLLKEVKSLLAIVAPEHHDTPVIDVLDDATPYVLNKYIEHVPLSERQTWTPDLASACDKICNLEPDNCLVNSDKGNEYLRWDPWACALSGYSEYRFLWTKCPTAVSSAYPALYARLSTCNQFVDPNNPQNESRASLLRSSKSKATSSSLCGESLTQDSYLSLWQKYLVMCCALAPPPPQAANPITRSFSPSTTMELDLVRNMTSSLRLGRIATSSTNCTLLFQKIGSMVRWEHMTDMRDSVVLGLGSTNPACIDYLLEELSNKGILRECLERKPESNVRRRKRKDLLRLQVLRIIEVAVFRGAIEFGALVDSQSSQLSQVTLEILDSIRYHVEFEHTQERDMAILTSLRLHFAKTLTLIINSMPLDRRANLITNDRKYTIFSILFNWFIRNSSPNNGNVGAYVEQKAVQAMCSLLCSGPMFSIRPINDEDYVYRYLELLFPNSNLIVPNICEETLSTMLYLNDQNTHLFDWTVQMCYEKPNLFSTRCFKALAMLFSQREFACDFIPIFVLCQVFVSDSDLVVREAAFLLIHVLRRQFLDDNLAPSTSELLNDSSDASMKTDNDHSLAPKLYQNTQYDIIRQLARTYPQLTMPVFSEVCSRIESARPYRQSAMLTFLVSWLENIELVDSHCEIFGGEFEDPSHGWGSEEATQLLLNNLLYLTTKFASEHNYEIMELWKCLASTFPSNLPILVHYLFVMMSLSPDTIVPVAKRISEYLLAATGERFVSILMDQLNGVVEQFKMILTRSEMPPYYRWQPTNSESEENNEEKEKSKTKSPPLAVEKVVLDEMVTSTHKYKNSAPRQLPMPAYGGFYANLSTLLPHSTQPVLYFTRHNLAMFLMSDLIGFAAGEASSIDWERQLVQLLHLSLLGLDSTRPIVCRYSRRSLVNLCLLYAGPAIQMDQVASILLSNELFARNEVFEKYQRSNYQIGSSYNMSSDFSIRPETPTFASLSPEDCRKALLFSNDAFDSSTNLLCSICCLLSDKPERWLWNNEEVSSRCWRIESAEQLGCFVGHLVEFFVEPVPHLPIKWTEFGMKLALSTNSRHVAGRSFQVISALGQNPTPHIGQMLSRLVEMVGEHNEDAQCYITHMLLCIMALVPAFQLSAANENKPPTSPSGHNRSISYTPALIQQNATQNAHKSVGTSSTTSPSHSNHQIKKDARHSLLIENEAIMFPPPQLSRSKSATTLKLNCLDTNEEQMNAFSQLLAISIALMESHVDNEFLLGLNLFDKLIDATTNDNEMCLQRLEKLINQLDWNGFPGLVGLISKGTIYSSGYEISVSLLTKCIALLNLSIMGSVDTFTIIVISILPYCLHNFESLIPSCISAAQAIAQFCNQKLTQLVKDSPDVSPNDHPLQNLATMMNQYKERSFPRDRFQWAKCVANYLIDAFKPNIVQNIVFMAEMLEKTIPQFHVYLLHMIYLFISHSDDLNDASPVPINGQVLRAVTKHIQGINWREAARIFKCVVDQWNSISITQVLGNEARSYVRVH</sequence>
<evidence type="ECO:0000313" key="5">
    <source>
        <dbReference type="Proteomes" id="UP000887540"/>
    </source>
</evidence>
<protein>
    <submittedName>
        <fullName evidence="6">Protein furry</fullName>
    </submittedName>
</protein>
<dbReference type="GO" id="GO:0030427">
    <property type="term" value="C:site of polarized growth"/>
    <property type="evidence" value="ECO:0007669"/>
    <property type="project" value="TreeGrafter"/>
</dbReference>
<feature type="domain" description="Cell morphogenesis protein N-terminal" evidence="2">
    <location>
        <begin position="142"/>
        <end position="677"/>
    </location>
</feature>
<dbReference type="InterPro" id="IPR025614">
    <property type="entry name" value="Cell_morpho_N"/>
</dbReference>
<evidence type="ECO:0000256" key="1">
    <source>
        <dbReference type="SAM" id="MobiDB-lite"/>
    </source>
</evidence>
<dbReference type="GO" id="GO:0031175">
    <property type="term" value="P:neuron projection development"/>
    <property type="evidence" value="ECO:0007669"/>
    <property type="project" value="TreeGrafter"/>
</dbReference>
<evidence type="ECO:0000259" key="3">
    <source>
        <dbReference type="Pfam" id="PF14225"/>
    </source>
</evidence>
<feature type="region of interest" description="Disordered" evidence="1">
    <location>
        <begin position="721"/>
        <end position="746"/>
    </location>
</feature>
<evidence type="ECO:0000313" key="6">
    <source>
        <dbReference type="WBParaSite" id="ACRNAN_scaffold86.g21456.t1"/>
    </source>
</evidence>
<dbReference type="Pfam" id="PF14222">
    <property type="entry name" value="MOR2-PAG1_N"/>
    <property type="match status" value="1"/>
</dbReference>
<dbReference type="Pfam" id="PF14228">
    <property type="entry name" value="MOR2-PAG1_mid"/>
    <property type="match status" value="2"/>
</dbReference>
<dbReference type="PANTHER" id="PTHR12295">
    <property type="entry name" value="FURRY-RELATED"/>
    <property type="match status" value="1"/>
</dbReference>
<keyword evidence="5" id="KW-1185">Reference proteome</keyword>
<feature type="compositionally biased region" description="Polar residues" evidence="1">
    <location>
        <begin position="724"/>
        <end position="740"/>
    </location>
</feature>
<reference evidence="6" key="1">
    <citation type="submission" date="2022-11" db="UniProtKB">
        <authorList>
            <consortium name="WormBaseParasite"/>
        </authorList>
    </citation>
    <scope>IDENTIFICATION</scope>
</reference>
<feature type="region of interest" description="Disordered" evidence="1">
    <location>
        <begin position="688"/>
        <end position="707"/>
    </location>
</feature>
<dbReference type="Proteomes" id="UP000887540">
    <property type="component" value="Unplaced"/>
</dbReference>
<organism evidence="5 6">
    <name type="scientific">Acrobeloides nanus</name>
    <dbReference type="NCBI Taxonomy" id="290746"/>
    <lineage>
        <taxon>Eukaryota</taxon>
        <taxon>Metazoa</taxon>
        <taxon>Ecdysozoa</taxon>
        <taxon>Nematoda</taxon>
        <taxon>Chromadorea</taxon>
        <taxon>Rhabditida</taxon>
        <taxon>Tylenchina</taxon>
        <taxon>Cephalobomorpha</taxon>
        <taxon>Cephaloboidea</taxon>
        <taxon>Cephalobidae</taxon>
        <taxon>Acrobeloides</taxon>
    </lineage>
</organism>
<feature type="domain" description="Cell morphogenesis protein C-terminal" evidence="3">
    <location>
        <begin position="1991"/>
        <end position="2252"/>
    </location>
</feature>
<dbReference type="SUPFAM" id="SSF48371">
    <property type="entry name" value="ARM repeat"/>
    <property type="match status" value="2"/>
</dbReference>
<feature type="compositionally biased region" description="Low complexity" evidence="1">
    <location>
        <begin position="1927"/>
        <end position="1939"/>
    </location>
</feature>
<feature type="region of interest" description="Disordered" evidence="1">
    <location>
        <begin position="1920"/>
        <end position="1944"/>
    </location>
</feature>
<dbReference type="GO" id="GO:0005938">
    <property type="term" value="C:cell cortex"/>
    <property type="evidence" value="ECO:0007669"/>
    <property type="project" value="TreeGrafter"/>
</dbReference>
<name>A0A914EJL2_9BILA</name>
<dbReference type="InterPro" id="IPR016024">
    <property type="entry name" value="ARM-type_fold"/>
</dbReference>
<feature type="domain" description="Cell morphogenesis central region" evidence="4">
    <location>
        <begin position="1249"/>
        <end position="1478"/>
    </location>
</feature>
<feature type="domain" description="Cell morphogenesis central region" evidence="4">
    <location>
        <begin position="1767"/>
        <end position="1846"/>
    </location>
</feature>
<proteinExistence type="predicted"/>
<dbReference type="InterPro" id="IPR025481">
    <property type="entry name" value="Cell_Morphogen_C"/>
</dbReference>
<accession>A0A914EJL2</accession>
<dbReference type="PANTHER" id="PTHR12295:SF30">
    <property type="entry name" value="PROTEIN FURRY"/>
    <property type="match status" value="1"/>
</dbReference>
<dbReference type="Pfam" id="PF14225">
    <property type="entry name" value="MOR2-PAG1_C"/>
    <property type="match status" value="1"/>
</dbReference>
<evidence type="ECO:0000259" key="4">
    <source>
        <dbReference type="Pfam" id="PF14228"/>
    </source>
</evidence>
<evidence type="ECO:0000259" key="2">
    <source>
        <dbReference type="Pfam" id="PF14222"/>
    </source>
</evidence>
<dbReference type="WBParaSite" id="ACRNAN_scaffold86.g21456.t1">
    <property type="protein sequence ID" value="ACRNAN_scaffold86.g21456.t1"/>
    <property type="gene ID" value="ACRNAN_scaffold86.g21456"/>
</dbReference>
<dbReference type="InterPro" id="IPR039867">
    <property type="entry name" value="Furry/Tao3/Mor2"/>
</dbReference>